<dbReference type="Gene3D" id="3.30.1830.10">
    <property type="entry name" value="YehR-like"/>
    <property type="match status" value="1"/>
</dbReference>
<dbReference type="EMBL" id="CAJNOC010008980">
    <property type="protein sequence ID" value="CAF1123162.1"/>
    <property type="molecule type" value="Genomic_DNA"/>
</dbReference>
<gene>
    <name evidence="2" type="ORF">OXX778_LOCUS22132</name>
</gene>
<accession>A0A814QV06</accession>
<dbReference type="OrthoDB" id="7480986at2759"/>
<dbReference type="SUPFAM" id="SSF160704">
    <property type="entry name" value="YehR-like"/>
    <property type="match status" value="1"/>
</dbReference>
<proteinExistence type="predicted"/>
<organism evidence="2 3">
    <name type="scientific">Brachionus calyciflorus</name>
    <dbReference type="NCBI Taxonomy" id="104777"/>
    <lineage>
        <taxon>Eukaryota</taxon>
        <taxon>Metazoa</taxon>
        <taxon>Spiralia</taxon>
        <taxon>Gnathifera</taxon>
        <taxon>Rotifera</taxon>
        <taxon>Eurotatoria</taxon>
        <taxon>Monogononta</taxon>
        <taxon>Pseudotrocha</taxon>
        <taxon>Ploima</taxon>
        <taxon>Brachionidae</taxon>
        <taxon>Brachionus</taxon>
    </lineage>
</organism>
<reference evidence="2" key="1">
    <citation type="submission" date="2021-02" db="EMBL/GenBank/DDBJ databases">
        <authorList>
            <person name="Nowell W R."/>
        </authorList>
    </citation>
    <scope>NUCLEOTIDE SEQUENCE</scope>
    <source>
        <strain evidence="2">Ploen Becks lab</strain>
    </source>
</reference>
<sequence length="77" mass="8943">MGGRGNSKKSGSSNQSQQQRINEHIEEEYSRFKGVDVSIDVEDEQFIQIMEKNYQIYDIKRITKKSLNNKPLPVLRA</sequence>
<comment type="caution">
    <text evidence="2">The sequence shown here is derived from an EMBL/GenBank/DDBJ whole genome shotgun (WGS) entry which is preliminary data.</text>
</comment>
<feature type="compositionally biased region" description="Low complexity" evidence="1">
    <location>
        <begin position="8"/>
        <end position="20"/>
    </location>
</feature>
<feature type="region of interest" description="Disordered" evidence="1">
    <location>
        <begin position="1"/>
        <end position="25"/>
    </location>
</feature>
<protein>
    <submittedName>
        <fullName evidence="2">Uncharacterized protein</fullName>
    </submittedName>
</protein>
<dbReference type="Proteomes" id="UP000663879">
    <property type="component" value="Unassembled WGS sequence"/>
</dbReference>
<evidence type="ECO:0000313" key="3">
    <source>
        <dbReference type="Proteomes" id="UP000663879"/>
    </source>
</evidence>
<evidence type="ECO:0000256" key="1">
    <source>
        <dbReference type="SAM" id="MobiDB-lite"/>
    </source>
</evidence>
<dbReference type="InterPro" id="IPR036699">
    <property type="entry name" value="YehR-like_sf"/>
</dbReference>
<keyword evidence="3" id="KW-1185">Reference proteome</keyword>
<dbReference type="AlphaFoldDB" id="A0A814QV06"/>
<evidence type="ECO:0000313" key="2">
    <source>
        <dbReference type="EMBL" id="CAF1123162.1"/>
    </source>
</evidence>
<name>A0A814QV06_9BILA</name>